<evidence type="ECO:0000256" key="7">
    <source>
        <dbReference type="SAM" id="MobiDB-lite"/>
    </source>
</evidence>
<feature type="domain" description="Integrase catalytic" evidence="8">
    <location>
        <begin position="1047"/>
        <end position="1222"/>
    </location>
</feature>
<dbReference type="OMA" id="CAVEHEV"/>
<evidence type="ECO:0000256" key="2">
    <source>
        <dbReference type="ARBA" id="ARBA00022695"/>
    </source>
</evidence>
<dbReference type="InParanoid" id="C5L3W8"/>
<dbReference type="Pfam" id="PF05380">
    <property type="entry name" value="Peptidase_A17"/>
    <property type="match status" value="1"/>
</dbReference>
<evidence type="ECO:0000259" key="8">
    <source>
        <dbReference type="PROSITE" id="PS50994"/>
    </source>
</evidence>
<gene>
    <name evidence="9" type="ORF">Pmar_PMAR017755</name>
</gene>
<dbReference type="InterPro" id="IPR012337">
    <property type="entry name" value="RNaseH-like_sf"/>
</dbReference>
<feature type="region of interest" description="Disordered" evidence="7">
    <location>
        <begin position="839"/>
        <end position="863"/>
    </location>
</feature>
<dbReference type="Gene3D" id="3.30.420.10">
    <property type="entry name" value="Ribonuclease H-like superfamily/Ribonuclease H"/>
    <property type="match status" value="1"/>
</dbReference>
<dbReference type="InterPro" id="IPR008042">
    <property type="entry name" value="Retrotrans_Pao"/>
</dbReference>
<sequence>MKYKEDRCKFCGLFHSIKSKCPEKYDSYQKKCSRCGRVNHGTMACFSNNPTVQGLSVVLIDNPGMGTSHFIDFEINDCQKPLRALLDSGAAMSVIHEAELTKIPDVVIQPTDLVVRTADGGSPKVTGIVRNLKLTFADDTVVYESFVVVDTPLSHAILLSTNALRGVGAVWFMTDKDNLMLLGGDAKSSIAAQRRHRATRTYSPQPIDYGVVEICDLVVEPPKPGAPRRDAYTSTTSIPNDLMEEMIISSYPQAEDDDDLLNKKGLTADQKVQQTKIEQAKDIATEDTKPFKWKLLPSTPKSRLGRFCLDVPWIDDRRPDGRLNGMAIQRAIATDSRLRDKERAAYLEVIKSLYDEGYVRHERRDNIEHLIPSFPVVRPDHATTKVRLVTDGSTGLNRLCRDGPVMNDDRLGMTLMSNLHLFRLSPYVILDDLRRAFYQVKIDPENEPYFGMANKYGSEMLYGVWTAMGFGSNYAPSALGQVLTTIIELNDFHHSDDHDVSILGEVALQVLDDYNLSINHATIADETPPIEGDHKIIASDNAAQSDGTTIRSHVSIYVDDVQSRGDTIPQVEGIARKVMGGLRDHGFEDNPKKRMKSWLSHEGHYLGYGVKDDYMFVDYRPNLKLLEKKGGDLTRREAFRLIMAYYDPIGLGVEFAGRLRYLGRQCYQHSTSWDAKIDDNYGTELIKLCKYAVKESAKATTTPRHLNIETIYVSTDASLVAGSQQVYDADCQRLYGSCHLYSAAEDKWSIPKKETMAFCDGVCKVANYVKMITNLHYDTNIKKIVIHVDSECVIYRLRRVKALRKMKTITSLETKRLEDVITKINELGSMGITVEVRHINGDKNPADGPSRPHGNDAPSPMTRTEVQHAVATASIATLDVVFDPRLTDEKDDLQAVDGNPPICKVNVIDIEHFFEDEEIKHLQDADGRLSTIKATLRNVPLNERPNGMRMYCLDENNVLYFTGITSIVDKSRTVTPLPVIPRGPKVQECLLTLHEGEGHVGAAKLLAIYQQWYSTPKVRQVLRRLLQSCPVCQRTRERACTRRAGGVVRPPGLHFGVGSCYVLDLQGPFLECDDDPDVPQKKWGLTMTDPVSFHVLFDVLDNPSTGAVIDSVHKIIAMNGIPQAVVMDPGSCFTSSDFKMYLKSQAIAYTYLPRDAQHLGGFHERVHGTILQQVRSRLARAELQDEPITFVTIYSEAVASVNRLPLNDFGGLTPFELYHGRRPRYLAGSCTGEDARLGQQLIDEWLPGLRRDEQDVLESDLQMLCEEIYERRCQSMTDYFDLWKERTRRCRRYQLRPVLSLN</sequence>
<dbReference type="SUPFAM" id="SSF53098">
    <property type="entry name" value="Ribonuclease H-like"/>
    <property type="match status" value="1"/>
</dbReference>
<dbReference type="Gene3D" id="3.10.10.10">
    <property type="entry name" value="HIV Type 1 Reverse Transcriptase, subunit A, domain 1"/>
    <property type="match status" value="1"/>
</dbReference>
<evidence type="ECO:0000256" key="6">
    <source>
        <dbReference type="ARBA" id="ARBA00022918"/>
    </source>
</evidence>
<keyword evidence="3" id="KW-0540">Nuclease</keyword>
<evidence type="ECO:0000313" key="10">
    <source>
        <dbReference type="Proteomes" id="UP000007800"/>
    </source>
</evidence>
<dbReference type="Gene3D" id="3.30.70.270">
    <property type="match status" value="1"/>
</dbReference>
<dbReference type="SUPFAM" id="SSF56672">
    <property type="entry name" value="DNA/RNA polymerases"/>
    <property type="match status" value="1"/>
</dbReference>
<organism evidence="10">
    <name type="scientific">Perkinsus marinus (strain ATCC 50983 / TXsc)</name>
    <dbReference type="NCBI Taxonomy" id="423536"/>
    <lineage>
        <taxon>Eukaryota</taxon>
        <taxon>Sar</taxon>
        <taxon>Alveolata</taxon>
        <taxon>Perkinsozoa</taxon>
        <taxon>Perkinsea</taxon>
        <taxon>Perkinsida</taxon>
        <taxon>Perkinsidae</taxon>
        <taxon>Perkinsus</taxon>
    </lineage>
</organism>
<reference evidence="9 10" key="1">
    <citation type="submission" date="2008-07" db="EMBL/GenBank/DDBJ databases">
        <authorList>
            <person name="El-Sayed N."/>
            <person name="Caler E."/>
            <person name="Inman J."/>
            <person name="Amedeo P."/>
            <person name="Hass B."/>
            <person name="Wortman J."/>
        </authorList>
    </citation>
    <scope>NUCLEOTIDE SEQUENCE [LARGE SCALE GENOMIC DNA]</scope>
    <source>
        <strain evidence="10">ATCC 50983 / TXsc</strain>
    </source>
</reference>
<dbReference type="Gene3D" id="1.10.340.70">
    <property type="match status" value="1"/>
</dbReference>
<dbReference type="SUPFAM" id="SSF50630">
    <property type="entry name" value="Acid proteases"/>
    <property type="match status" value="1"/>
</dbReference>
<dbReference type="Pfam" id="PF17921">
    <property type="entry name" value="Integrase_H2C2"/>
    <property type="match status" value="1"/>
</dbReference>
<dbReference type="InterPro" id="IPR041588">
    <property type="entry name" value="Integrase_H2C2"/>
</dbReference>
<dbReference type="PROSITE" id="PS00141">
    <property type="entry name" value="ASP_PROTEASE"/>
    <property type="match status" value="1"/>
</dbReference>
<dbReference type="InterPro" id="IPR001969">
    <property type="entry name" value="Aspartic_peptidase_AS"/>
</dbReference>
<dbReference type="PROSITE" id="PS50994">
    <property type="entry name" value="INTEGRASE"/>
    <property type="match status" value="1"/>
</dbReference>
<keyword evidence="1" id="KW-0808">Transferase</keyword>
<keyword evidence="2" id="KW-0548">Nucleotidyltransferase</keyword>
<dbReference type="GO" id="GO:0004190">
    <property type="term" value="F:aspartic-type endopeptidase activity"/>
    <property type="evidence" value="ECO:0007669"/>
    <property type="project" value="InterPro"/>
</dbReference>
<dbReference type="OrthoDB" id="115435at2759"/>
<keyword evidence="4" id="KW-0255">Endonuclease</keyword>
<dbReference type="Gene3D" id="2.40.70.10">
    <property type="entry name" value="Acid Proteases"/>
    <property type="match status" value="1"/>
</dbReference>
<dbReference type="GeneID" id="9042764"/>
<accession>C5L3W8</accession>
<dbReference type="PANTHER" id="PTHR37984">
    <property type="entry name" value="PROTEIN CBG26694"/>
    <property type="match status" value="1"/>
</dbReference>
<dbReference type="InterPro" id="IPR050951">
    <property type="entry name" value="Retrovirus_Pol_polyprotein"/>
</dbReference>
<dbReference type="GO" id="GO:0003964">
    <property type="term" value="F:RNA-directed DNA polymerase activity"/>
    <property type="evidence" value="ECO:0007669"/>
    <property type="project" value="UniProtKB-KW"/>
</dbReference>
<dbReference type="EMBL" id="GG678922">
    <property type="protein sequence ID" value="EER08697.1"/>
    <property type="molecule type" value="Genomic_DNA"/>
</dbReference>
<dbReference type="Proteomes" id="UP000007800">
    <property type="component" value="Unassembled WGS sequence"/>
</dbReference>
<keyword evidence="5" id="KW-0378">Hydrolase</keyword>
<evidence type="ECO:0000256" key="1">
    <source>
        <dbReference type="ARBA" id="ARBA00022679"/>
    </source>
</evidence>
<evidence type="ECO:0000256" key="5">
    <source>
        <dbReference type="ARBA" id="ARBA00022801"/>
    </source>
</evidence>
<dbReference type="CDD" id="cd00303">
    <property type="entry name" value="retropepsin_like"/>
    <property type="match status" value="1"/>
</dbReference>
<dbReference type="InterPro" id="IPR001584">
    <property type="entry name" value="Integrase_cat-core"/>
</dbReference>
<dbReference type="InterPro" id="IPR043502">
    <property type="entry name" value="DNA/RNA_pol_sf"/>
</dbReference>
<keyword evidence="6" id="KW-0695">RNA-directed DNA polymerase</keyword>
<dbReference type="PANTHER" id="PTHR37984:SF5">
    <property type="entry name" value="PROTEIN NYNRIN-LIKE"/>
    <property type="match status" value="1"/>
</dbReference>
<evidence type="ECO:0000256" key="4">
    <source>
        <dbReference type="ARBA" id="ARBA00022759"/>
    </source>
</evidence>
<evidence type="ECO:0000256" key="3">
    <source>
        <dbReference type="ARBA" id="ARBA00022722"/>
    </source>
</evidence>
<proteinExistence type="predicted"/>
<evidence type="ECO:0000313" key="9">
    <source>
        <dbReference type="EMBL" id="EER08697.1"/>
    </source>
</evidence>
<name>C5L3W8_PERM5</name>
<dbReference type="InterPro" id="IPR036397">
    <property type="entry name" value="RNaseH_sf"/>
</dbReference>
<keyword evidence="10" id="KW-1185">Reference proteome</keyword>
<dbReference type="RefSeq" id="XP_002776881.1">
    <property type="nucleotide sequence ID" value="XM_002776835.1"/>
</dbReference>
<dbReference type="InterPro" id="IPR043128">
    <property type="entry name" value="Rev_trsase/Diguanyl_cyclase"/>
</dbReference>
<protein>
    <submittedName>
        <fullName evidence="9">Gag/pol/env polyprotein, putative</fullName>
    </submittedName>
</protein>
<dbReference type="GO" id="GO:0004519">
    <property type="term" value="F:endonuclease activity"/>
    <property type="evidence" value="ECO:0007669"/>
    <property type="project" value="UniProtKB-KW"/>
</dbReference>
<dbReference type="GO" id="GO:0003676">
    <property type="term" value="F:nucleic acid binding"/>
    <property type="evidence" value="ECO:0007669"/>
    <property type="project" value="InterPro"/>
</dbReference>
<dbReference type="GO" id="GO:0006508">
    <property type="term" value="P:proteolysis"/>
    <property type="evidence" value="ECO:0007669"/>
    <property type="project" value="InterPro"/>
</dbReference>
<dbReference type="InterPro" id="IPR021109">
    <property type="entry name" value="Peptidase_aspartic_dom_sf"/>
</dbReference>
<dbReference type="GO" id="GO:0015074">
    <property type="term" value="P:DNA integration"/>
    <property type="evidence" value="ECO:0007669"/>
    <property type="project" value="InterPro"/>
</dbReference>